<feature type="transmembrane region" description="Helical" evidence="10">
    <location>
        <begin position="131"/>
        <end position="149"/>
    </location>
</feature>
<comment type="subcellular location">
    <subcellularLocation>
        <location evidence="1">Membrane</location>
        <topology evidence="1">Multi-pass membrane protein</topology>
    </subcellularLocation>
</comment>
<evidence type="ECO:0000256" key="1">
    <source>
        <dbReference type="ARBA" id="ARBA00004141"/>
    </source>
</evidence>
<evidence type="ECO:0000256" key="9">
    <source>
        <dbReference type="SAM" id="MobiDB-lite"/>
    </source>
</evidence>
<proteinExistence type="inferred from homology"/>
<dbReference type="EMBL" id="JASCZI010211497">
    <property type="protein sequence ID" value="MED6193201.1"/>
    <property type="molecule type" value="Genomic_DNA"/>
</dbReference>
<gene>
    <name evidence="11" type="ORF">PIB30_016932</name>
</gene>
<evidence type="ECO:0000256" key="2">
    <source>
        <dbReference type="ARBA" id="ARBA00007079"/>
    </source>
</evidence>
<keyword evidence="3" id="KW-0813">Transport</keyword>
<evidence type="ECO:0000256" key="8">
    <source>
        <dbReference type="ARBA" id="ARBA00023303"/>
    </source>
</evidence>
<comment type="caution">
    <text evidence="11">The sequence shown here is derived from an EMBL/GenBank/DDBJ whole genome shotgun (WGS) entry which is preliminary data.</text>
</comment>
<feature type="transmembrane region" description="Helical" evidence="10">
    <location>
        <begin position="161"/>
        <end position="178"/>
    </location>
</feature>
<sequence>MASSITSQENATYFSCAYQCLRELPKKSWENATNVAKKIKKSGQDDPRRITHSLKVGLALTLVSMFFYVQALYKSFGVSALWAIMTVVVVMEFSVGATLGKGLNRMAATLLGGFLGLGVQQLATLPGKTNQPILLAIFLFIIGVVMTYIRCIPGVKAKYDYGFSIFILTFSLVSISGYRSDENQMLQLACKRLLTIIIGSILSMILCVCIFPVWIGEDLHDSVAKNIEKIGGFLEGFIDDSFDNVSEDKKSKDEKSFAEEYESVLNSKTKEENMANLASWEPRHGKFKFSHPWKQYLKVGNSTRQCAYKIEALDHHINSKIQITHEVIRNKIKDTCQDICLESGKALKELSSSIKSMKCLSKTNYKAHIANAKVAIESLNSFLKSNLSQINLLEIVAIATMASLLMDVVISIERISEQVDELASLAHFKTHNNHVHQHHQDQPNMMTTKATRTRPLPLLREGFMKRFFPCDKMQHHHQNNRIHHESSSACSPKQNRSSSSTIEVIVQSV</sequence>
<feature type="transmembrane region" description="Helical" evidence="10">
    <location>
        <begin position="56"/>
        <end position="73"/>
    </location>
</feature>
<evidence type="ECO:0000256" key="3">
    <source>
        <dbReference type="ARBA" id="ARBA00022448"/>
    </source>
</evidence>
<feature type="transmembrane region" description="Helical" evidence="10">
    <location>
        <begin position="79"/>
        <end position="99"/>
    </location>
</feature>
<evidence type="ECO:0000256" key="6">
    <source>
        <dbReference type="ARBA" id="ARBA00023065"/>
    </source>
</evidence>
<keyword evidence="5 10" id="KW-1133">Transmembrane helix</keyword>
<evidence type="ECO:0000256" key="5">
    <source>
        <dbReference type="ARBA" id="ARBA00022989"/>
    </source>
</evidence>
<evidence type="ECO:0000256" key="7">
    <source>
        <dbReference type="ARBA" id="ARBA00023136"/>
    </source>
</evidence>
<reference evidence="11 12" key="1">
    <citation type="journal article" date="2023" name="Plants (Basel)">
        <title>Bridging the Gap: Combining Genomics and Transcriptomics Approaches to Understand Stylosanthes scabra, an Orphan Legume from the Brazilian Caatinga.</title>
        <authorList>
            <person name="Ferreira-Neto J.R.C."/>
            <person name="da Silva M.D."/>
            <person name="Binneck E."/>
            <person name="de Melo N.F."/>
            <person name="da Silva R.H."/>
            <person name="de Melo A.L.T.M."/>
            <person name="Pandolfi V."/>
            <person name="Bustamante F.O."/>
            <person name="Brasileiro-Vidal A.C."/>
            <person name="Benko-Iseppon A.M."/>
        </authorList>
    </citation>
    <scope>NUCLEOTIDE SEQUENCE [LARGE SCALE GENOMIC DNA]</scope>
    <source>
        <tissue evidence="11">Leaves</tissue>
    </source>
</reference>
<feature type="region of interest" description="Disordered" evidence="9">
    <location>
        <begin position="475"/>
        <end position="509"/>
    </location>
</feature>
<dbReference type="Pfam" id="PF11744">
    <property type="entry name" value="ALMT"/>
    <property type="match status" value="1"/>
</dbReference>
<evidence type="ECO:0000313" key="11">
    <source>
        <dbReference type="EMBL" id="MED6193201.1"/>
    </source>
</evidence>
<name>A0ABU6X4Z8_9FABA</name>
<protein>
    <submittedName>
        <fullName evidence="11">Uncharacterized protein</fullName>
    </submittedName>
</protein>
<dbReference type="InterPro" id="IPR020966">
    <property type="entry name" value="ALMT"/>
</dbReference>
<keyword evidence="7 10" id="KW-0472">Membrane</keyword>
<feature type="transmembrane region" description="Helical" evidence="10">
    <location>
        <begin position="193"/>
        <end position="215"/>
    </location>
</feature>
<comment type="similarity">
    <text evidence="2">Belongs to the aromatic acid exporter (TC 2.A.85) family.</text>
</comment>
<evidence type="ECO:0000256" key="4">
    <source>
        <dbReference type="ARBA" id="ARBA00022692"/>
    </source>
</evidence>
<evidence type="ECO:0000256" key="10">
    <source>
        <dbReference type="SAM" id="Phobius"/>
    </source>
</evidence>
<feature type="compositionally biased region" description="Polar residues" evidence="9">
    <location>
        <begin position="487"/>
        <end position="509"/>
    </location>
</feature>
<keyword evidence="4 10" id="KW-0812">Transmembrane</keyword>
<dbReference type="PANTHER" id="PTHR31086">
    <property type="entry name" value="ALUMINUM-ACTIVATED MALATE TRANSPORTER 10"/>
    <property type="match status" value="1"/>
</dbReference>
<dbReference type="Proteomes" id="UP001341840">
    <property type="component" value="Unassembled WGS sequence"/>
</dbReference>
<keyword evidence="12" id="KW-1185">Reference proteome</keyword>
<keyword evidence="6" id="KW-0406">Ion transport</keyword>
<accession>A0ABU6X4Z8</accession>
<keyword evidence="8" id="KW-0407">Ion channel</keyword>
<organism evidence="11 12">
    <name type="scientific">Stylosanthes scabra</name>
    <dbReference type="NCBI Taxonomy" id="79078"/>
    <lineage>
        <taxon>Eukaryota</taxon>
        <taxon>Viridiplantae</taxon>
        <taxon>Streptophyta</taxon>
        <taxon>Embryophyta</taxon>
        <taxon>Tracheophyta</taxon>
        <taxon>Spermatophyta</taxon>
        <taxon>Magnoliopsida</taxon>
        <taxon>eudicotyledons</taxon>
        <taxon>Gunneridae</taxon>
        <taxon>Pentapetalae</taxon>
        <taxon>rosids</taxon>
        <taxon>fabids</taxon>
        <taxon>Fabales</taxon>
        <taxon>Fabaceae</taxon>
        <taxon>Papilionoideae</taxon>
        <taxon>50 kb inversion clade</taxon>
        <taxon>dalbergioids sensu lato</taxon>
        <taxon>Dalbergieae</taxon>
        <taxon>Pterocarpus clade</taxon>
        <taxon>Stylosanthes</taxon>
    </lineage>
</organism>
<evidence type="ECO:0000313" key="12">
    <source>
        <dbReference type="Proteomes" id="UP001341840"/>
    </source>
</evidence>